<dbReference type="AlphaFoldDB" id="A0A1G5E1A0"/>
<dbReference type="STRING" id="419481.SAMN05216233_105115"/>
<reference evidence="1 2" key="1">
    <citation type="submission" date="2016-10" db="EMBL/GenBank/DDBJ databases">
        <authorList>
            <person name="de Groot N.N."/>
        </authorList>
    </citation>
    <scope>NUCLEOTIDE SEQUENCE [LARGE SCALE GENOMIC DNA]</scope>
    <source>
        <strain evidence="1 2">AA1</strain>
    </source>
</reference>
<dbReference type="RefSeq" id="WP_092210285.1">
    <property type="nucleotide sequence ID" value="NZ_FMUX01000005.1"/>
</dbReference>
<keyword evidence="2" id="KW-1185">Reference proteome</keyword>
<protein>
    <submittedName>
        <fullName evidence="1">Uncharacterized protein</fullName>
    </submittedName>
</protein>
<sequence>MAMDLQESLYAEHLEESSMLYEQWHGLVSRQWGAWRRIIDFERRLEAHLDALVIGGDQALELCREKARQGDSGELYAAARVLLRHGLHGDVCHLVDGVDSSDSFRIQALSDALCVDLEAKDEEECFQLLLKNGPVDASRARVASRLAGYRRCGGWADELFRLLGSRSLDADSEASVLNALVPLKSSRHLLNTDWYGQSGEGLCRTSAVLIRARAGQAIDDEVLLQVPVCCGLCGDKQAFGLLRTMPVNDDVLFAMGLLGDVEAVPFLIRALDYGEQAEAAALSLYVMTGAPLYETVFIPEAVDEDLLFDAEKEKLARGESLWPPGKEPGETVTRLAREGGRWSSWWQDHADRFDSARRYRNGRLCTPNCLIENLGSESVPATVREAAYDELAIRYNVDFSFDRRMPVEKQVERIKKYEVWDESASGQFEPGAWYFGGHVMESCNA</sequence>
<evidence type="ECO:0000313" key="1">
    <source>
        <dbReference type="EMBL" id="SCY20774.1"/>
    </source>
</evidence>
<accession>A0A1G5E1A0</accession>
<organism evidence="1 2">
    <name type="scientific">Desulfoluna spongiiphila</name>
    <dbReference type="NCBI Taxonomy" id="419481"/>
    <lineage>
        <taxon>Bacteria</taxon>
        <taxon>Pseudomonadati</taxon>
        <taxon>Thermodesulfobacteriota</taxon>
        <taxon>Desulfobacteria</taxon>
        <taxon>Desulfobacterales</taxon>
        <taxon>Desulfolunaceae</taxon>
        <taxon>Desulfoluna</taxon>
    </lineage>
</organism>
<dbReference type="Proteomes" id="UP000198870">
    <property type="component" value="Unassembled WGS sequence"/>
</dbReference>
<evidence type="ECO:0000313" key="2">
    <source>
        <dbReference type="Proteomes" id="UP000198870"/>
    </source>
</evidence>
<proteinExistence type="predicted"/>
<dbReference type="EMBL" id="FMUX01000005">
    <property type="protein sequence ID" value="SCY20774.1"/>
    <property type="molecule type" value="Genomic_DNA"/>
</dbReference>
<gene>
    <name evidence="1" type="ORF">SAMN05216233_105115</name>
</gene>
<name>A0A1G5E1A0_9BACT</name>
<dbReference type="OrthoDB" id="5514359at2"/>